<keyword evidence="2" id="KW-1185">Reference proteome</keyword>
<protein>
    <submittedName>
        <fullName evidence="1">Transketolase</fullName>
    </submittedName>
</protein>
<accession>A0AC61DBP4</accession>
<name>A0AC61DBP4_9FIRM</name>
<reference evidence="1" key="1">
    <citation type="submission" date="2017-10" db="EMBL/GenBank/DDBJ databases">
        <title>Genome sequence of cellulolytic Lachnospiraceae bacterium XHS1971 isolated from hotspring sediment.</title>
        <authorList>
            <person name="Vasudevan G."/>
            <person name="Joshi A.J."/>
            <person name="Hivarkar S."/>
            <person name="Lanjekar V.B."/>
            <person name="Dhakephalkar P.K."/>
            <person name="Dagar S."/>
        </authorList>
    </citation>
    <scope>NUCLEOTIDE SEQUENCE</scope>
    <source>
        <strain evidence="1">XHS1971</strain>
    </source>
</reference>
<sequence>MQNLRAKSFEIRKSIWNMIYKAKAGHVGGDFSVCDILVSLYYKHMNIEPDEIDSPLRDRFILSKGHSVEAYYSVLADRGFFPKEDLETFSQFKSKYIGHPNNKVNGVEMNSGSLGHGLSVGVGMAIAGKMDHLPYNVYVVMGDGELAEGSVWEGAMAAGHYKLDNLIAVIDRNRLQISGTTEEVMTQDSQEERWRSFGWHVLTTDGNNYDALDHAFKEAKKVKGKPTMIIAETTKGYGISFVEGKREWHHKVPNAEEYLKGLEELEERRRAANE</sequence>
<evidence type="ECO:0000313" key="2">
    <source>
        <dbReference type="Proteomes" id="UP000224460"/>
    </source>
</evidence>
<dbReference type="EMBL" id="PEDL01000010">
    <property type="protein sequence ID" value="PHV70437.1"/>
    <property type="molecule type" value="Genomic_DNA"/>
</dbReference>
<gene>
    <name evidence="1" type="ORF">CS063_10090</name>
</gene>
<evidence type="ECO:0000313" key="1">
    <source>
        <dbReference type="EMBL" id="PHV70437.1"/>
    </source>
</evidence>
<proteinExistence type="predicted"/>
<organism evidence="1 2">
    <name type="scientific">Sporanaerobium hydrogeniformans</name>
    <dbReference type="NCBI Taxonomy" id="3072179"/>
    <lineage>
        <taxon>Bacteria</taxon>
        <taxon>Bacillati</taxon>
        <taxon>Bacillota</taxon>
        <taxon>Clostridia</taxon>
        <taxon>Lachnospirales</taxon>
        <taxon>Lachnospiraceae</taxon>
        <taxon>Sporanaerobium</taxon>
    </lineage>
</organism>
<comment type="caution">
    <text evidence="1">The sequence shown here is derived from an EMBL/GenBank/DDBJ whole genome shotgun (WGS) entry which is preliminary data.</text>
</comment>
<dbReference type="Proteomes" id="UP000224460">
    <property type="component" value="Unassembled WGS sequence"/>
</dbReference>